<name>A0ABQ0KWA5_MYCCL</name>
<keyword evidence="5" id="KW-0472">Membrane</keyword>
<keyword evidence="3" id="KW-0645">Protease</keyword>
<dbReference type="PANTHER" id="PTHR47966:SF73">
    <property type="entry name" value="PEPTIDASE A1 DOMAIN-CONTAINING PROTEIN"/>
    <property type="match status" value="1"/>
</dbReference>
<dbReference type="EMBL" id="DF838687">
    <property type="protein sequence ID" value="GAT43189.1"/>
    <property type="molecule type" value="Genomic_DNA"/>
</dbReference>
<dbReference type="InterPro" id="IPR034164">
    <property type="entry name" value="Pepsin-like_dom"/>
</dbReference>
<keyword evidence="9" id="KW-1185">Reference proteome</keyword>
<dbReference type="InterPro" id="IPR021109">
    <property type="entry name" value="Peptidase_aspartic_dom_sf"/>
</dbReference>
<keyword evidence="5" id="KW-0812">Transmembrane</keyword>
<dbReference type="Gene3D" id="2.40.70.10">
    <property type="entry name" value="Acid Proteases"/>
    <property type="match status" value="2"/>
</dbReference>
<feature type="transmembrane region" description="Helical" evidence="5">
    <location>
        <begin position="457"/>
        <end position="477"/>
    </location>
</feature>
<dbReference type="PROSITE" id="PS00141">
    <property type="entry name" value="ASP_PROTEASE"/>
    <property type="match status" value="1"/>
</dbReference>
<protein>
    <submittedName>
        <fullName evidence="8">Aspartic peptidase A1</fullName>
    </submittedName>
</protein>
<accession>A0ABQ0KWA5</accession>
<dbReference type="SUPFAM" id="SSF50630">
    <property type="entry name" value="Acid proteases"/>
    <property type="match status" value="1"/>
</dbReference>
<reference evidence="8" key="1">
    <citation type="submission" date="2014-09" db="EMBL/GenBank/DDBJ databases">
        <title>Genome sequence of the luminous mushroom Mycena chlorophos for searching fungal bioluminescence genes.</title>
        <authorList>
            <person name="Tanaka Y."/>
            <person name="Kasuga D."/>
            <person name="Oba Y."/>
            <person name="Hase S."/>
            <person name="Sato K."/>
            <person name="Oba Y."/>
            <person name="Sakakibara Y."/>
        </authorList>
    </citation>
    <scope>NUCLEOTIDE SEQUENCE</scope>
</reference>
<evidence type="ECO:0000313" key="9">
    <source>
        <dbReference type="Proteomes" id="UP000815677"/>
    </source>
</evidence>
<dbReference type="Proteomes" id="UP000815677">
    <property type="component" value="Unassembled WGS sequence"/>
</dbReference>
<dbReference type="PRINTS" id="PR00792">
    <property type="entry name" value="PEPSIN"/>
</dbReference>
<gene>
    <name evidence="8" type="ORF">MCHLO_00879</name>
</gene>
<keyword evidence="3" id="KW-0378">Hydrolase</keyword>
<feature type="domain" description="Peptidase A1" evidence="7">
    <location>
        <begin position="55"/>
        <end position="385"/>
    </location>
</feature>
<feature type="chain" id="PRO_5045786180" evidence="6">
    <location>
        <begin position="23"/>
        <end position="585"/>
    </location>
</feature>
<dbReference type="PANTHER" id="PTHR47966">
    <property type="entry name" value="BETA-SITE APP-CLEAVING ENZYME, ISOFORM A-RELATED"/>
    <property type="match status" value="1"/>
</dbReference>
<evidence type="ECO:0000259" key="7">
    <source>
        <dbReference type="PROSITE" id="PS51767"/>
    </source>
</evidence>
<dbReference type="InterPro" id="IPR033121">
    <property type="entry name" value="PEPTIDASE_A1"/>
</dbReference>
<proteinExistence type="inferred from homology"/>
<keyword evidence="5" id="KW-1133">Transmembrane helix</keyword>
<dbReference type="PROSITE" id="PS51767">
    <property type="entry name" value="PEPTIDASE_A1"/>
    <property type="match status" value="1"/>
</dbReference>
<feature type="compositionally biased region" description="Low complexity" evidence="4">
    <location>
        <begin position="523"/>
        <end position="585"/>
    </location>
</feature>
<dbReference type="Pfam" id="PF00026">
    <property type="entry name" value="Asp"/>
    <property type="match status" value="1"/>
</dbReference>
<evidence type="ECO:0000256" key="4">
    <source>
        <dbReference type="SAM" id="MobiDB-lite"/>
    </source>
</evidence>
<keyword evidence="6" id="KW-0732">Signal</keyword>
<evidence type="ECO:0000256" key="2">
    <source>
        <dbReference type="ARBA" id="ARBA00022750"/>
    </source>
</evidence>
<feature type="signal peptide" evidence="6">
    <location>
        <begin position="1"/>
        <end position="22"/>
    </location>
</feature>
<organism evidence="8 9">
    <name type="scientific">Mycena chlorophos</name>
    <name type="common">Agaric fungus</name>
    <name type="synonym">Agaricus chlorophos</name>
    <dbReference type="NCBI Taxonomy" id="658473"/>
    <lineage>
        <taxon>Eukaryota</taxon>
        <taxon>Fungi</taxon>
        <taxon>Dikarya</taxon>
        <taxon>Basidiomycota</taxon>
        <taxon>Agaricomycotina</taxon>
        <taxon>Agaricomycetes</taxon>
        <taxon>Agaricomycetidae</taxon>
        <taxon>Agaricales</taxon>
        <taxon>Marasmiineae</taxon>
        <taxon>Mycenaceae</taxon>
        <taxon>Mycena</taxon>
    </lineage>
</organism>
<dbReference type="InterPro" id="IPR001969">
    <property type="entry name" value="Aspartic_peptidase_AS"/>
</dbReference>
<evidence type="ECO:0000256" key="6">
    <source>
        <dbReference type="SAM" id="SignalP"/>
    </source>
</evidence>
<evidence type="ECO:0000313" key="8">
    <source>
        <dbReference type="EMBL" id="GAT43189.1"/>
    </source>
</evidence>
<keyword evidence="2 3" id="KW-0064">Aspartyl protease</keyword>
<evidence type="ECO:0000256" key="1">
    <source>
        <dbReference type="ARBA" id="ARBA00007447"/>
    </source>
</evidence>
<evidence type="ECO:0000256" key="3">
    <source>
        <dbReference type="RuleBase" id="RU000454"/>
    </source>
</evidence>
<comment type="similarity">
    <text evidence="1 3">Belongs to the peptidase A1 family.</text>
</comment>
<dbReference type="InterPro" id="IPR001461">
    <property type="entry name" value="Aspartic_peptidase_A1"/>
</dbReference>
<sequence length="585" mass="63517">MRSLVPLSLLLPILQSVQFAHAAIPFRVRTSSTPSAHKLGRRAPVAINNNGNAEYMANLTLAGVQLEVILDTGSSDLWVSFPGSAPSTTDTGKSLSLGYAVGSVSGDIHTADLTFDNYTVSNQAFLQVSDASSFSSDAVYNGLVGLGPSEGSSIQSSIKGTAGDTMLNRIFQLDKTTQNYITFLLNRVNDPGETFTGQFTVAQTVPGYENITSQSKLNVETVHELLNDQQHWQALTDANSVIGPDGNVIDVKSIVPKAPDGQLVAVFDSGFTFSQVSRDLSDAIYGRVQGAVYDTTNQWWTVPCGQELNLTFHFGGVAFPIHPLDVVDDNFNIKSPNGTHVCIGAFQPITSAFSLFGNFDIILGMSFLRNAYALMDFGDWVDGTSNDQGDPFIQLLPTTNRASAHADFVKVRLGGVDTTGSSQYQLLPASEQQHSPVSEAEKKAQYEEMVLSRWPEILVGCLVGVILIVGLIVWRCCCRRRRKGLGKAPKGFFEQKSQTYLPLQVQGESPPMSGTGAGAPYHQQQGSMSQQSFQQGPSSQPYSPPQSQYYQQGYPQTGYQQQGYSQQGYPQQGYQHQQQAYGYAS</sequence>
<evidence type="ECO:0000256" key="5">
    <source>
        <dbReference type="SAM" id="Phobius"/>
    </source>
</evidence>
<feature type="region of interest" description="Disordered" evidence="4">
    <location>
        <begin position="505"/>
        <end position="585"/>
    </location>
</feature>
<dbReference type="CDD" id="cd05471">
    <property type="entry name" value="pepsin_like"/>
    <property type="match status" value="1"/>
</dbReference>